<dbReference type="EMBL" id="BAAANT010000059">
    <property type="protein sequence ID" value="GAA2157381.1"/>
    <property type="molecule type" value="Genomic_DNA"/>
</dbReference>
<evidence type="ECO:0000256" key="1">
    <source>
        <dbReference type="SAM" id="Phobius"/>
    </source>
</evidence>
<keyword evidence="1" id="KW-0812">Transmembrane</keyword>
<keyword evidence="1" id="KW-1133">Transmembrane helix</keyword>
<name>A0ABP5LZS1_9ACTN</name>
<feature type="transmembrane region" description="Helical" evidence="1">
    <location>
        <begin position="72"/>
        <end position="91"/>
    </location>
</feature>
<sequence length="140" mass="14721">MYHARPGGRRFRPAVRRLGAGMSLAGALAGGGLLVPVLRWVGELDQRWFALGAYTALCVLLGAVSRPVAAPLVGLGGWLFFDGFAVHRYAAVSLAGHADEVPLLLFAGAALLASLPAALPRRRVRVEVLRLADRPAGEGC</sequence>
<evidence type="ECO:0000313" key="3">
    <source>
        <dbReference type="Proteomes" id="UP001422759"/>
    </source>
</evidence>
<accession>A0ABP5LZS1</accession>
<feature type="transmembrane region" description="Helical" evidence="1">
    <location>
        <begin position="103"/>
        <end position="120"/>
    </location>
</feature>
<keyword evidence="3" id="KW-1185">Reference proteome</keyword>
<protein>
    <recommendedName>
        <fullName evidence="4">DUF4118 domain-containing protein</fullName>
    </recommendedName>
</protein>
<keyword evidence="1" id="KW-0472">Membrane</keyword>
<feature type="transmembrane region" description="Helical" evidence="1">
    <location>
        <begin position="48"/>
        <end position="65"/>
    </location>
</feature>
<organism evidence="2 3">
    <name type="scientific">Kitasatospora kazusensis</name>
    <dbReference type="NCBI Taxonomy" id="407974"/>
    <lineage>
        <taxon>Bacteria</taxon>
        <taxon>Bacillati</taxon>
        <taxon>Actinomycetota</taxon>
        <taxon>Actinomycetes</taxon>
        <taxon>Kitasatosporales</taxon>
        <taxon>Streptomycetaceae</taxon>
        <taxon>Kitasatospora</taxon>
    </lineage>
</organism>
<reference evidence="3" key="1">
    <citation type="journal article" date="2019" name="Int. J. Syst. Evol. Microbiol.">
        <title>The Global Catalogue of Microorganisms (GCM) 10K type strain sequencing project: providing services to taxonomists for standard genome sequencing and annotation.</title>
        <authorList>
            <consortium name="The Broad Institute Genomics Platform"/>
            <consortium name="The Broad Institute Genome Sequencing Center for Infectious Disease"/>
            <person name="Wu L."/>
            <person name="Ma J."/>
        </authorList>
    </citation>
    <scope>NUCLEOTIDE SEQUENCE [LARGE SCALE GENOMIC DNA]</scope>
    <source>
        <strain evidence="3">JCM 14560</strain>
    </source>
</reference>
<proteinExistence type="predicted"/>
<comment type="caution">
    <text evidence="2">The sequence shown here is derived from an EMBL/GenBank/DDBJ whole genome shotgun (WGS) entry which is preliminary data.</text>
</comment>
<dbReference type="Proteomes" id="UP001422759">
    <property type="component" value="Unassembled WGS sequence"/>
</dbReference>
<feature type="transmembrane region" description="Helical" evidence="1">
    <location>
        <begin position="21"/>
        <end position="42"/>
    </location>
</feature>
<evidence type="ECO:0000313" key="2">
    <source>
        <dbReference type="EMBL" id="GAA2157381.1"/>
    </source>
</evidence>
<evidence type="ECO:0008006" key="4">
    <source>
        <dbReference type="Google" id="ProtNLM"/>
    </source>
</evidence>
<gene>
    <name evidence="2" type="ORF">GCM10009760_59500</name>
</gene>